<keyword evidence="2" id="KW-1185">Reference proteome</keyword>
<protein>
    <submittedName>
        <fullName evidence="1">Uncharacterized protein</fullName>
    </submittedName>
</protein>
<reference evidence="1 2" key="1">
    <citation type="submission" date="2019-03" db="EMBL/GenBank/DDBJ databases">
        <title>Genomic Encyclopedia of Type Strains, Phase III (KMG-III): the genomes of soil and plant-associated and newly described type strains.</title>
        <authorList>
            <person name="Whitman W."/>
        </authorList>
    </citation>
    <scope>NUCLEOTIDE SEQUENCE [LARGE SCALE GENOMIC DNA]</scope>
    <source>
        <strain evidence="1 2">CECT 8283</strain>
    </source>
</reference>
<comment type="caution">
    <text evidence="1">The sequence shown here is derived from an EMBL/GenBank/DDBJ whole genome shotgun (WGS) entry which is preliminary data.</text>
</comment>
<dbReference type="RefSeq" id="WP_133535236.1">
    <property type="nucleotide sequence ID" value="NZ_SNYH01000002.1"/>
</dbReference>
<dbReference type="EMBL" id="SNYH01000002">
    <property type="protein sequence ID" value="TDQ28714.1"/>
    <property type="molecule type" value="Genomic_DNA"/>
</dbReference>
<dbReference type="Proteomes" id="UP000295390">
    <property type="component" value="Unassembled WGS sequence"/>
</dbReference>
<evidence type="ECO:0000313" key="2">
    <source>
        <dbReference type="Proteomes" id="UP000295390"/>
    </source>
</evidence>
<name>A0A4V3D391_9FLAO</name>
<sequence length="118" mass="14221">MGSQIYFKEKNFPEIKVYPYAFEIKAIDFNKFRKFYFSDLKKIEHISRHDNWLSKLYLVFSTRARIFMPKDPWILRIYMKTGGNWEYKTSHKTNSEFNVIIQQLNDKILSITTPPPTS</sequence>
<evidence type="ECO:0000313" key="1">
    <source>
        <dbReference type="EMBL" id="TDQ28714.1"/>
    </source>
</evidence>
<accession>A0A4V3D391</accession>
<proteinExistence type="predicted"/>
<dbReference type="AlphaFoldDB" id="A0A4V3D391"/>
<dbReference type="OrthoDB" id="1450273at2"/>
<gene>
    <name evidence="1" type="ORF">DFQ07_1092</name>
</gene>
<organism evidence="1 2">
    <name type="scientific">Tenacibaculum caenipelagi</name>
    <dbReference type="NCBI Taxonomy" id="1325435"/>
    <lineage>
        <taxon>Bacteria</taxon>
        <taxon>Pseudomonadati</taxon>
        <taxon>Bacteroidota</taxon>
        <taxon>Flavobacteriia</taxon>
        <taxon>Flavobacteriales</taxon>
        <taxon>Flavobacteriaceae</taxon>
        <taxon>Tenacibaculum</taxon>
    </lineage>
</organism>